<evidence type="ECO:0000313" key="1">
    <source>
        <dbReference type="EMBL" id="GAA4465454.1"/>
    </source>
</evidence>
<protein>
    <submittedName>
        <fullName evidence="1">Uncharacterized protein</fullName>
    </submittedName>
</protein>
<proteinExistence type="predicted"/>
<comment type="caution">
    <text evidence="1">The sequence shown here is derived from an EMBL/GenBank/DDBJ whole genome shotgun (WGS) entry which is preliminary data.</text>
</comment>
<gene>
    <name evidence="1" type="ORF">GCM10023156_53250</name>
</gene>
<dbReference type="EMBL" id="BAABGA010000074">
    <property type="protein sequence ID" value="GAA4465454.1"/>
    <property type="molecule type" value="Genomic_DNA"/>
</dbReference>
<reference evidence="2" key="1">
    <citation type="journal article" date="2019" name="Int. J. Syst. Evol. Microbiol.">
        <title>The Global Catalogue of Microorganisms (GCM) 10K type strain sequencing project: providing services to taxonomists for standard genome sequencing and annotation.</title>
        <authorList>
            <consortium name="The Broad Institute Genomics Platform"/>
            <consortium name="The Broad Institute Genome Sequencing Center for Infectious Disease"/>
            <person name="Wu L."/>
            <person name="Ma J."/>
        </authorList>
    </citation>
    <scope>NUCLEOTIDE SEQUENCE [LARGE SCALE GENOMIC DNA]</scope>
    <source>
        <strain evidence="2">JCM 17759</strain>
    </source>
</reference>
<dbReference type="Proteomes" id="UP001500840">
    <property type="component" value="Unassembled WGS sequence"/>
</dbReference>
<evidence type="ECO:0000313" key="2">
    <source>
        <dbReference type="Proteomes" id="UP001500840"/>
    </source>
</evidence>
<name>A0ABP8NGE5_9BACT</name>
<dbReference type="RefSeq" id="WP_345326846.1">
    <property type="nucleotide sequence ID" value="NZ_BAABGA010000074.1"/>
</dbReference>
<sequence>MANLKVSPGDDITAALHNQIVDRLPSSKAGKPAIVGGMSHNWVPVQNDSEDDFEEADVVAVLDYQGPTDKIYDTQQAVEFLIEEPDPSETQTLGVCLAPIAAGQPGYVVIIGVAHVNLVVTNVAHQYAIPDPSSPRRLTSSPYGPARIIDTVNSSRGIVVFGVDVPVLVRFAMTSGWTSGAATATIKTMTGDTIRTGSIEDPEGIFTELSSGDKGLAVMQGGKYYITQAHCGS</sequence>
<keyword evidence="2" id="KW-1185">Reference proteome</keyword>
<organism evidence="1 2">
    <name type="scientific">Novipirellula rosea</name>
    <dbReference type="NCBI Taxonomy" id="1031540"/>
    <lineage>
        <taxon>Bacteria</taxon>
        <taxon>Pseudomonadati</taxon>
        <taxon>Planctomycetota</taxon>
        <taxon>Planctomycetia</taxon>
        <taxon>Pirellulales</taxon>
        <taxon>Pirellulaceae</taxon>
        <taxon>Novipirellula</taxon>
    </lineage>
</organism>
<accession>A0ABP8NGE5</accession>